<protein>
    <submittedName>
        <fullName evidence="2">Uncharacterized protein</fullName>
    </submittedName>
</protein>
<dbReference type="PANTHER" id="PTHR11215">
    <property type="entry name" value="METAL DEPENDENT HYDROLASE - RELATED"/>
    <property type="match status" value="1"/>
</dbReference>
<reference evidence="2" key="2">
    <citation type="submission" date="2025-09" db="UniProtKB">
        <authorList>
            <consortium name="Ensembl"/>
        </authorList>
    </citation>
    <scope>IDENTIFICATION</scope>
</reference>
<evidence type="ECO:0000313" key="2">
    <source>
        <dbReference type="Ensembl" id="ENSCCRP00000033987.2"/>
    </source>
</evidence>
<reference evidence="2" key="1">
    <citation type="submission" date="2025-08" db="UniProtKB">
        <authorList>
            <consortium name="Ensembl"/>
        </authorList>
    </citation>
    <scope>IDENTIFICATION</scope>
</reference>
<accession>A0A8C1BJJ1</accession>
<dbReference type="AlphaFoldDB" id="A0A8C1BJJ1"/>
<organism evidence="2 3">
    <name type="scientific">Cyprinus carpio carpio</name>
    <dbReference type="NCBI Taxonomy" id="630221"/>
    <lineage>
        <taxon>Eukaryota</taxon>
        <taxon>Metazoa</taxon>
        <taxon>Chordata</taxon>
        <taxon>Craniata</taxon>
        <taxon>Vertebrata</taxon>
        <taxon>Euteleostomi</taxon>
        <taxon>Actinopterygii</taxon>
        <taxon>Neopterygii</taxon>
        <taxon>Teleostei</taxon>
        <taxon>Ostariophysi</taxon>
        <taxon>Cypriniformes</taxon>
        <taxon>Cyprinidae</taxon>
        <taxon>Cyprininae</taxon>
        <taxon>Cyprinus</taxon>
    </lineage>
</organism>
<dbReference type="Ensembl" id="ENSCCRT00000036840.2">
    <property type="protein sequence ID" value="ENSCCRP00000033987.2"/>
    <property type="gene ID" value="ENSCCRG00000018254.2"/>
</dbReference>
<keyword evidence="3" id="KW-1185">Reference proteome</keyword>
<evidence type="ECO:0000256" key="1">
    <source>
        <dbReference type="ARBA" id="ARBA00010105"/>
    </source>
</evidence>
<dbReference type="GO" id="GO:0005634">
    <property type="term" value="C:nucleus"/>
    <property type="evidence" value="ECO:0007669"/>
    <property type="project" value="TreeGrafter"/>
</dbReference>
<dbReference type="Pfam" id="PF03690">
    <property type="entry name" value="MYG1_exonuc"/>
    <property type="match status" value="2"/>
</dbReference>
<evidence type="ECO:0000313" key="3">
    <source>
        <dbReference type="Proteomes" id="UP001108240"/>
    </source>
</evidence>
<dbReference type="GeneTree" id="ENSGT00390000010265"/>
<proteinExistence type="inferred from homology"/>
<sequence>MNAPVSQVFLNNALLRKMKMKIGTHNGTFHCDEVLACFLLRQLPEYKDAEILRSRDASLLKQCDVVVDVGGEYDPSQQRYDHHQRSFVESFHSLCPEKRWVTKLSSAGLIYLHFGRRVLEQLTQLKQDEPQLEVLYDQMYQNFVEEVDAVDNGISQCDGEVDPSGEIVLLAQGGCPWKEHLFVLEKELKVDVSIKFVLYSDQSGHWRVQCVPAGLNTFQNRLSLLEEWRGVRDEALSELSGIPGCIFVHASGFIGGNRTQEGALEMAKRTLQTAPRPLPSA</sequence>
<dbReference type="Proteomes" id="UP001108240">
    <property type="component" value="Unplaced"/>
</dbReference>
<dbReference type="InterPro" id="IPR003226">
    <property type="entry name" value="MYG1_exonuclease"/>
</dbReference>
<dbReference type="PANTHER" id="PTHR11215:SF1">
    <property type="entry name" value="MYG1 EXONUCLEASE"/>
    <property type="match status" value="1"/>
</dbReference>
<comment type="similarity">
    <text evidence="1">Belongs to the MYG1 family.</text>
</comment>
<name>A0A8C1BJJ1_CYPCA</name>
<dbReference type="GO" id="GO:0005737">
    <property type="term" value="C:cytoplasm"/>
    <property type="evidence" value="ECO:0007669"/>
    <property type="project" value="TreeGrafter"/>
</dbReference>